<protein>
    <submittedName>
        <fullName evidence="2">Uncharacterized protein</fullName>
    </submittedName>
</protein>
<accession>A0ABN4C028</accession>
<feature type="compositionally biased region" description="Low complexity" evidence="1">
    <location>
        <begin position="185"/>
        <end position="249"/>
    </location>
</feature>
<sequence length="334" mass="36655">MFGHNKGLGIFPQGIGGMPGESMGMTPRQLNLVASEGFSGNGMATIGMDNNFSVIAHLPPAHTFSPHAPAVYAAYLVDGKGKNGFYAGTLRPAGNGMYQANFRSPVPLVHYDKVVISLESPQSIMQSPQGPIVMKVKEGFFPGLGPVKKAGSNMWGKVRGFVGSRFGSKDEISQNQPDPGQNSGQIPAQPPVQQYPQQPQQSQIPQYSQQPQNQQYPNYPQNPQYLRNSQQQYPQYAAQQRTYPQQAYPRWGTQMQPNRQRYDRPYMPQGGYQQGPVYGENPASQVSAMQSPMMQTPPSPAPVQPLEFQPAAQVTEQPKSQTIQQVSADEPNDS</sequence>
<feature type="compositionally biased region" description="Polar residues" evidence="1">
    <location>
        <begin position="312"/>
        <end position="327"/>
    </location>
</feature>
<dbReference type="RefSeq" id="WP_025206151.1">
    <property type="nucleotide sequence ID" value="NZ_CP007033.1"/>
</dbReference>
<proteinExistence type="predicted"/>
<gene>
    <name evidence="2" type="ORF">DEHRE_13025</name>
</gene>
<evidence type="ECO:0000256" key="1">
    <source>
        <dbReference type="SAM" id="MobiDB-lite"/>
    </source>
</evidence>
<feature type="compositionally biased region" description="Polar residues" evidence="1">
    <location>
        <begin position="173"/>
        <end position="184"/>
    </location>
</feature>
<keyword evidence="3" id="KW-1185">Reference proteome</keyword>
<organism evidence="2 3">
    <name type="scientific">Dehalobacter restrictus (strain DSM 9455 / PER-K23)</name>
    <dbReference type="NCBI Taxonomy" id="871738"/>
    <lineage>
        <taxon>Bacteria</taxon>
        <taxon>Bacillati</taxon>
        <taxon>Bacillota</taxon>
        <taxon>Clostridia</taxon>
        <taxon>Eubacteriales</taxon>
        <taxon>Desulfitobacteriaceae</taxon>
        <taxon>Dehalobacter</taxon>
    </lineage>
</organism>
<evidence type="ECO:0000313" key="2">
    <source>
        <dbReference type="EMBL" id="AHF10878.1"/>
    </source>
</evidence>
<feature type="region of interest" description="Disordered" evidence="1">
    <location>
        <begin position="167"/>
        <end position="334"/>
    </location>
</feature>
<evidence type="ECO:0000313" key="3">
    <source>
        <dbReference type="Proteomes" id="UP000018934"/>
    </source>
</evidence>
<dbReference type="Proteomes" id="UP000018934">
    <property type="component" value="Chromosome"/>
</dbReference>
<reference evidence="2 3" key="1">
    <citation type="journal article" date="2013" name="Stand. Genomic Sci.">
        <title>Complete genome sequence of Dehalobacter restrictus PER-K23(T.).</title>
        <authorList>
            <person name="Kruse T."/>
            <person name="Maillard J."/>
            <person name="Goodwin L."/>
            <person name="Woyke T."/>
            <person name="Teshima H."/>
            <person name="Bruce D."/>
            <person name="Detter C."/>
            <person name="Tapia R."/>
            <person name="Han C."/>
            <person name="Huntemann M."/>
            <person name="Wei C.L."/>
            <person name="Han J."/>
            <person name="Chen A."/>
            <person name="Kyrpides N."/>
            <person name="Szeto E."/>
            <person name="Markowitz V."/>
            <person name="Ivanova N."/>
            <person name="Pagani I."/>
            <person name="Pati A."/>
            <person name="Pitluck S."/>
            <person name="Nolan M."/>
            <person name="Holliger C."/>
            <person name="Smidt H."/>
        </authorList>
    </citation>
    <scope>NUCLEOTIDE SEQUENCE [LARGE SCALE GENOMIC DNA]</scope>
    <source>
        <strain evidence="3">DSM 9455</strain>
    </source>
</reference>
<feature type="compositionally biased region" description="Low complexity" evidence="1">
    <location>
        <begin position="265"/>
        <end position="279"/>
    </location>
</feature>
<name>A0ABN4C028_DEHRP</name>
<dbReference type="EMBL" id="CP007033">
    <property type="protein sequence ID" value="AHF10878.1"/>
    <property type="molecule type" value="Genomic_DNA"/>
</dbReference>